<dbReference type="EC" id="2.7.13.3" evidence="2"/>
<keyword evidence="5" id="KW-0418">Kinase</keyword>
<dbReference type="AlphaFoldDB" id="A0A2S5T816"/>
<dbReference type="PROSITE" id="PS50110">
    <property type="entry name" value="RESPONSE_REGULATORY"/>
    <property type="match status" value="1"/>
</dbReference>
<dbReference type="SMART" id="SM00388">
    <property type="entry name" value="HisKA"/>
    <property type="match status" value="1"/>
</dbReference>
<evidence type="ECO:0000256" key="4">
    <source>
        <dbReference type="ARBA" id="ARBA00022679"/>
    </source>
</evidence>
<dbReference type="SUPFAM" id="SSF52172">
    <property type="entry name" value="CheY-like"/>
    <property type="match status" value="1"/>
</dbReference>
<dbReference type="InterPro" id="IPR008979">
    <property type="entry name" value="Galactose-bd-like_sf"/>
</dbReference>
<dbReference type="PANTHER" id="PTHR43047">
    <property type="entry name" value="TWO-COMPONENT HISTIDINE PROTEIN KINASE"/>
    <property type="match status" value="1"/>
</dbReference>
<dbReference type="InterPro" id="IPR005467">
    <property type="entry name" value="His_kinase_dom"/>
</dbReference>
<name>A0A2S5T816_9BURK</name>
<protein>
    <recommendedName>
        <fullName evidence="2">histidine kinase</fullName>
        <ecNumber evidence="2">2.7.13.3</ecNumber>
    </recommendedName>
</protein>
<dbReference type="PROSITE" id="PS50109">
    <property type="entry name" value="HIS_KIN"/>
    <property type="match status" value="1"/>
</dbReference>
<dbReference type="GO" id="GO:0000155">
    <property type="term" value="F:phosphorelay sensor kinase activity"/>
    <property type="evidence" value="ECO:0007669"/>
    <property type="project" value="InterPro"/>
</dbReference>
<dbReference type="InterPro" id="IPR001789">
    <property type="entry name" value="Sig_transdc_resp-reg_receiver"/>
</dbReference>
<dbReference type="PRINTS" id="PR00344">
    <property type="entry name" value="BCTRLSENSOR"/>
</dbReference>
<dbReference type="GO" id="GO:0009927">
    <property type="term" value="F:histidine phosphotransfer kinase activity"/>
    <property type="evidence" value="ECO:0007669"/>
    <property type="project" value="TreeGrafter"/>
</dbReference>
<dbReference type="GO" id="GO:0005886">
    <property type="term" value="C:plasma membrane"/>
    <property type="evidence" value="ECO:0007669"/>
    <property type="project" value="TreeGrafter"/>
</dbReference>
<dbReference type="Proteomes" id="UP000239406">
    <property type="component" value="Unassembled WGS sequence"/>
</dbReference>
<evidence type="ECO:0000256" key="1">
    <source>
        <dbReference type="ARBA" id="ARBA00000085"/>
    </source>
</evidence>
<accession>A0A2S5T816</accession>
<dbReference type="Pfam" id="PF00512">
    <property type="entry name" value="HisKA"/>
    <property type="match status" value="1"/>
</dbReference>
<keyword evidence="4" id="KW-0808">Transferase</keyword>
<dbReference type="SUPFAM" id="SSF55874">
    <property type="entry name" value="ATPase domain of HSP90 chaperone/DNA topoisomerase II/histidine kinase"/>
    <property type="match status" value="1"/>
</dbReference>
<dbReference type="RefSeq" id="WP_104356401.1">
    <property type="nucleotide sequence ID" value="NZ_CP064338.1"/>
</dbReference>
<dbReference type="SUPFAM" id="SSF49785">
    <property type="entry name" value="Galactose-binding domain-like"/>
    <property type="match status" value="1"/>
</dbReference>
<keyword evidence="3" id="KW-0597">Phosphoprotein</keyword>
<dbReference type="InterPro" id="IPR003594">
    <property type="entry name" value="HATPase_dom"/>
</dbReference>
<proteinExistence type="predicted"/>
<dbReference type="InterPro" id="IPR036097">
    <property type="entry name" value="HisK_dim/P_sf"/>
</dbReference>
<dbReference type="InterPro" id="IPR036890">
    <property type="entry name" value="HATPase_C_sf"/>
</dbReference>
<dbReference type="InterPro" id="IPR003661">
    <property type="entry name" value="HisK_dim/P_dom"/>
</dbReference>
<evidence type="ECO:0000256" key="3">
    <source>
        <dbReference type="ARBA" id="ARBA00022553"/>
    </source>
</evidence>
<dbReference type="CDD" id="cd00156">
    <property type="entry name" value="REC"/>
    <property type="match status" value="1"/>
</dbReference>
<dbReference type="InterPro" id="IPR011623">
    <property type="entry name" value="7TMR_DISM_rcpt_extracell_dom1"/>
</dbReference>
<dbReference type="SUPFAM" id="SSF47384">
    <property type="entry name" value="Homodimeric domain of signal transducing histidine kinase"/>
    <property type="match status" value="1"/>
</dbReference>
<evidence type="ECO:0000313" key="6">
    <source>
        <dbReference type="EMBL" id="PPE71140.1"/>
    </source>
</evidence>
<dbReference type="CDD" id="cd16922">
    <property type="entry name" value="HATPase_EvgS-ArcB-TorS-like"/>
    <property type="match status" value="1"/>
</dbReference>
<dbReference type="InterPro" id="IPR011006">
    <property type="entry name" value="CheY-like_superfamily"/>
</dbReference>
<comment type="caution">
    <text evidence="6">The sequence shown here is derived from an EMBL/GenBank/DDBJ whole genome shotgun (WGS) entry which is preliminary data.</text>
</comment>
<evidence type="ECO:0000313" key="7">
    <source>
        <dbReference type="Proteomes" id="UP000239406"/>
    </source>
</evidence>
<dbReference type="Gene3D" id="3.40.50.2300">
    <property type="match status" value="1"/>
</dbReference>
<reference evidence="6 7" key="1">
    <citation type="submission" date="2018-02" db="EMBL/GenBank/DDBJ databases">
        <title>Reclassifiation of [Polyangium] brachysporum DSM 7029 as Guopingzhaonella breviflexa gen. nov., sp. nov., a member of the family Comamonadaceae.</title>
        <authorList>
            <person name="Tang B."/>
        </authorList>
    </citation>
    <scope>NUCLEOTIDE SEQUENCE [LARGE SCALE GENOMIC DNA]</scope>
    <source>
        <strain evidence="6 7">DSM 15344</strain>
    </source>
</reference>
<evidence type="ECO:0000256" key="5">
    <source>
        <dbReference type="ARBA" id="ARBA00022777"/>
    </source>
</evidence>
<dbReference type="Gene3D" id="3.30.565.10">
    <property type="entry name" value="Histidine kinase-like ATPase, C-terminal domain"/>
    <property type="match status" value="1"/>
</dbReference>
<comment type="catalytic activity">
    <reaction evidence="1">
        <text>ATP + protein L-histidine = ADP + protein N-phospho-L-histidine.</text>
        <dbReference type="EC" id="2.7.13.3"/>
    </reaction>
</comment>
<organism evidence="6 7">
    <name type="scientific">Caldimonas thermodepolymerans</name>
    <dbReference type="NCBI Taxonomy" id="215580"/>
    <lineage>
        <taxon>Bacteria</taxon>
        <taxon>Pseudomonadati</taxon>
        <taxon>Pseudomonadota</taxon>
        <taxon>Betaproteobacteria</taxon>
        <taxon>Burkholderiales</taxon>
        <taxon>Sphaerotilaceae</taxon>
        <taxon>Caldimonas</taxon>
    </lineage>
</organism>
<dbReference type="InterPro" id="IPR004358">
    <property type="entry name" value="Sig_transdc_His_kin-like_C"/>
</dbReference>
<gene>
    <name evidence="6" type="ORF">C1702_04050</name>
</gene>
<dbReference type="SMART" id="SM00387">
    <property type="entry name" value="HATPase_c"/>
    <property type="match status" value="1"/>
</dbReference>
<sequence length="780" mass="85325">MQLLKSWRDRLKGWQPVLPPPAGLALWLAGAALALLAAVVFAPPAVPDHPGPDVQRVTEAWFEVPGRVPERVRLPDTWAYRGVDHATPGRYRFTFELDGMPGEALALIFTRLSTWHQIHVNGELADGRAQGPGEANPGVPVPALVSVPPSLLRPGLNEVTVDVRYTTRAGLSDVEIGPMSTLRQTHQRRLISSVALPQALNLGAAGLAVFLLLIWRQRRKDLTLGSFGALMLLGSVRNYTYFMDTALVPARASDWFFYTAQVWSAVLLGVFAQAYARQRWPRYTRLLVAAAVVLPVVGAWAAAYEALQAVRIYTYPLLLLSCLPVLWLTGRAAWMRGGRAAAALAIGVACMLAAVLHDYAMQTANWLPITESYLLPYVMPLSLGAFSMALLQRMVRAMSEVEVLNVHLERRVAERTAEMERANAAKTRFLASASHDLRQPLVTIGLLVGMVKDSSVSPPPQVRKLLDRLDEAVGAMEGLLTGLLDLSQLESGSVTPHRAPVRVSDLFDAIEVHEQPAAAMKGLRLRLRPTALVVESDPVMLDRIVRNLVGNAVKYTREGGVLVAARRRGDRVRIEVYDTGIGIAPEHQEAIFQEFVQLNNPQRERSRGMGLGLAIVQRSAAMLGHPVGLRSQPGQGSCFWIELPLVPEAVPAPAAPQPVPRLRGRCVVIVEDDPAVREALNARMELWQAQVDVFESVAALRRWLDGPRARRPDLLVSDYRLPDGDGLQVIAAVRERFGALPAVIITGDTAPAELARMTAAGVRVLHKPFRAEALLDALQA</sequence>
<keyword evidence="7" id="KW-1185">Reference proteome</keyword>
<dbReference type="Pfam" id="PF02518">
    <property type="entry name" value="HATPase_c"/>
    <property type="match status" value="1"/>
</dbReference>
<evidence type="ECO:0000256" key="2">
    <source>
        <dbReference type="ARBA" id="ARBA00012438"/>
    </source>
</evidence>
<dbReference type="Pfam" id="PF00072">
    <property type="entry name" value="Response_reg"/>
    <property type="match status" value="1"/>
</dbReference>
<dbReference type="PANTHER" id="PTHR43047:SF9">
    <property type="entry name" value="HISTIDINE KINASE"/>
    <property type="match status" value="1"/>
</dbReference>
<dbReference type="Gene3D" id="1.10.287.130">
    <property type="match status" value="1"/>
</dbReference>
<dbReference type="CDD" id="cd00082">
    <property type="entry name" value="HisKA"/>
    <property type="match status" value="1"/>
</dbReference>
<dbReference type="Pfam" id="PF07695">
    <property type="entry name" value="7TMR-DISM_7TM"/>
    <property type="match status" value="1"/>
</dbReference>
<dbReference type="SMART" id="SM00448">
    <property type="entry name" value="REC"/>
    <property type="match status" value="1"/>
</dbReference>
<dbReference type="EMBL" id="PSNY01000003">
    <property type="protein sequence ID" value="PPE71140.1"/>
    <property type="molecule type" value="Genomic_DNA"/>
</dbReference>
<dbReference type="FunFam" id="3.30.565.10:FF:000049">
    <property type="entry name" value="Two-component sensor histidine kinase"/>
    <property type="match status" value="1"/>
</dbReference>